<sequence>MLPLLQRPPHAVTPPPSNLDSFASFPGNDASSVNGHYPRDVSLTYQRSFPIRTSQPHRRPSAPANSLYRSHPEYHLRRKTPNGTIDAGYDGSPTPLSHGPPPLKHLGLPRSATSTAFPPTAPAALPLRSHNLATDHRQSSSPGSLGVDDDGRHMHMGSAPWPFAGDISRLPGAFQERPQTLFPLGRQHQSVAYLDASGMFPSVYQPLLRANEYNVRAFCPPPVVMNDSLPQIPLHATPSHWNHGNYIQPCELTPSRPAQLQDFGPKSHKLVPEFIHHPSFDGSIEQEVAFNTPRSLHNDIENLGIDPRRSTQLHSYSPGFRGQQGFREKVLSQAHRSYIDLLAYLQTSRRLQPGKTNSGLGTVPKLHVEAITNMAATLYCLNRQDEAEQHWIRAVKVQPSYLEAVEHLVGLLYKQRSKEAVDIINYVQQALMLSPPGSTRPSRLPAGGPTPQGGFSGNTMAQSFQIADLKQAQHHGIAPQPGDAKTPGFGSSGYAIPGRENGRILALIHAKGTMLYSLKEVNGASAAFEEAVLISVGRQMTGIPDLVRRIQTVLSPTEPNLAPHGQISHPLRPLLLPPERARHTAHLVFGGSGDLPGLRYVTEGVEDILALYYLSLSLQESPSTANNVGILLAGVQQSTPSSQGASIDMFPQPNIPGIIPGSGLALALAYYHYGLRLDPKHVHLHTNLGSLLKDIGQLDLAIQMYEQAVSCDGSFDIALTNLANAVKDRGRISDAIMYYKRAVSSNPDFAEAVCGLSTALNSVCDWRGRGGVMLQSGKMQSVFGLHNPQRTRAVCYATTASDRSVHRQQIEREAPVFRDVSNWPSEKLVEQIVRDEIHILINLNGYTRGARNEIFAARPAPVQMSFMGFAGTLGAEWCDYILADSTAIPPETLRPWRANVEVEDIFHDDTEGDGDDWMYSENIIFCRDTFFCCDHAQSCDVGERQVTWEEEQQRRWQMRKELFPTLPDDVIILGNFNQLYKIEPTTFRSWLRILAQVPKAILWLLRFPELGEVNLRRTAKAWAGSEVASRIIFTDVAPKSQHISRARVCDLFLDTPECNAHTTAADVLWSSTPLLTLPRYPYKMCSRMAASILKGALPKSAEGRQVATELIAGNEAEYEQRAVRLASGLSYDTKDNRYGEGRGRLAEMRKLLWDGKWNCGLFDTRRWVDDLETAYEEAWRRWVAGESGDICL</sequence>
<dbReference type="InterPro" id="IPR029489">
    <property type="entry name" value="OGT/SEC/SPY_C"/>
</dbReference>
<evidence type="ECO:0000256" key="1">
    <source>
        <dbReference type="ARBA" id="ARBA00004922"/>
    </source>
</evidence>
<organism evidence="11 12">
    <name type="scientific">Cylindrodendrum hubeiense</name>
    <dbReference type="NCBI Taxonomy" id="595255"/>
    <lineage>
        <taxon>Eukaryota</taxon>
        <taxon>Fungi</taxon>
        <taxon>Dikarya</taxon>
        <taxon>Ascomycota</taxon>
        <taxon>Pezizomycotina</taxon>
        <taxon>Sordariomycetes</taxon>
        <taxon>Hypocreomycetidae</taxon>
        <taxon>Hypocreales</taxon>
        <taxon>Nectriaceae</taxon>
        <taxon>Cylindrodendrum</taxon>
    </lineage>
</organism>
<dbReference type="PANTHER" id="PTHR44998:SF1">
    <property type="entry name" value="UDP-N-ACETYLGLUCOSAMINE--PEPTIDE N-ACETYLGLUCOSAMINYLTRANSFERASE 110 KDA SUBUNIT"/>
    <property type="match status" value="1"/>
</dbReference>
<proteinExistence type="inferred from homology"/>
<dbReference type="InterPro" id="IPR011990">
    <property type="entry name" value="TPR-like_helical_dom_sf"/>
</dbReference>
<evidence type="ECO:0000313" key="12">
    <source>
        <dbReference type="Proteomes" id="UP000722485"/>
    </source>
</evidence>
<dbReference type="Pfam" id="PF13844">
    <property type="entry name" value="Glyco_transf_41"/>
    <property type="match status" value="2"/>
</dbReference>
<reference evidence="11" key="1">
    <citation type="submission" date="2020-03" db="EMBL/GenBank/DDBJ databases">
        <title>Draft Genome Sequence of Cylindrodendrum hubeiense.</title>
        <authorList>
            <person name="Buettner E."/>
            <person name="Kellner H."/>
        </authorList>
    </citation>
    <scope>NUCLEOTIDE SEQUENCE</scope>
    <source>
        <strain evidence="11">IHI 201604</strain>
    </source>
</reference>
<feature type="region of interest" description="Disordered" evidence="9">
    <location>
        <begin position="1"/>
        <end position="39"/>
    </location>
</feature>
<dbReference type="Gene3D" id="3.40.50.11380">
    <property type="match status" value="1"/>
</dbReference>
<evidence type="ECO:0000259" key="10">
    <source>
        <dbReference type="Pfam" id="PF13844"/>
    </source>
</evidence>
<dbReference type="Gene3D" id="3.40.50.2000">
    <property type="entry name" value="Glycogen Phosphorylase B"/>
    <property type="match status" value="1"/>
</dbReference>
<comment type="similarity">
    <text evidence="2">Belongs to the glycosyltransferase 41 family. O-GlcNAc transferase subfamily.</text>
</comment>
<dbReference type="Pfam" id="PF13181">
    <property type="entry name" value="TPR_8"/>
    <property type="match status" value="1"/>
</dbReference>
<dbReference type="GO" id="GO:0097363">
    <property type="term" value="F:protein O-acetylglucosaminyltransferase activity"/>
    <property type="evidence" value="ECO:0007669"/>
    <property type="project" value="UniProtKB-EC"/>
</dbReference>
<evidence type="ECO:0000256" key="7">
    <source>
        <dbReference type="ARBA" id="ARBA00022803"/>
    </source>
</evidence>
<keyword evidence="6" id="KW-0677">Repeat</keyword>
<feature type="compositionally biased region" description="Low complexity" evidence="9">
    <location>
        <begin position="104"/>
        <end position="129"/>
    </location>
</feature>
<protein>
    <recommendedName>
        <fullName evidence="3">protein O-GlcNAc transferase</fullName>
        <ecNumber evidence="3">2.4.1.255</ecNumber>
    </recommendedName>
</protein>
<feature type="repeat" description="TPR" evidence="8">
    <location>
        <begin position="682"/>
        <end position="715"/>
    </location>
</feature>
<dbReference type="PROSITE" id="PS50005">
    <property type="entry name" value="TPR"/>
    <property type="match status" value="2"/>
</dbReference>
<dbReference type="PANTHER" id="PTHR44998">
    <property type="match status" value="1"/>
</dbReference>
<evidence type="ECO:0000256" key="5">
    <source>
        <dbReference type="ARBA" id="ARBA00022679"/>
    </source>
</evidence>
<dbReference type="SMART" id="SM00028">
    <property type="entry name" value="TPR"/>
    <property type="match status" value="3"/>
</dbReference>
<evidence type="ECO:0000256" key="8">
    <source>
        <dbReference type="PROSITE-ProRule" id="PRU00339"/>
    </source>
</evidence>
<evidence type="ECO:0000256" key="2">
    <source>
        <dbReference type="ARBA" id="ARBA00005386"/>
    </source>
</evidence>
<dbReference type="FunFam" id="3.40.50.11380:FF:000004">
    <property type="entry name" value="UDP-N-acetylglucosaminyltransferase (AFU_orthologue AFUA_1G03380)"/>
    <property type="match status" value="1"/>
</dbReference>
<evidence type="ECO:0000256" key="6">
    <source>
        <dbReference type="ARBA" id="ARBA00022737"/>
    </source>
</evidence>
<comment type="pathway">
    <text evidence="1">Protein modification; protein glycosylation.</text>
</comment>
<dbReference type="InterPro" id="IPR019734">
    <property type="entry name" value="TPR_rpt"/>
</dbReference>
<keyword evidence="7 8" id="KW-0802">TPR repeat</keyword>
<evidence type="ECO:0000256" key="9">
    <source>
        <dbReference type="SAM" id="MobiDB-lite"/>
    </source>
</evidence>
<gene>
    <name evidence="11" type="ORF">G7Z17_g12615</name>
</gene>
<dbReference type="FunFam" id="3.40.50.2000:FF:000110">
    <property type="entry name" value="UDP-N-acetylglucosaminyltransferase protein"/>
    <property type="match status" value="1"/>
</dbReference>
<dbReference type="Gene3D" id="1.25.40.10">
    <property type="entry name" value="Tetratricopeptide repeat domain"/>
    <property type="match status" value="2"/>
</dbReference>
<keyword evidence="4" id="KW-0328">Glycosyltransferase</keyword>
<name>A0A9P5GV65_9HYPO</name>
<feature type="domain" description="O-GlcNAc transferase C-terminal" evidence="10">
    <location>
        <begin position="964"/>
        <end position="1171"/>
    </location>
</feature>
<evidence type="ECO:0000256" key="4">
    <source>
        <dbReference type="ARBA" id="ARBA00022676"/>
    </source>
</evidence>
<feature type="domain" description="O-GlcNAc transferase C-terminal" evidence="10">
    <location>
        <begin position="776"/>
        <end position="891"/>
    </location>
</feature>
<dbReference type="EMBL" id="JAANBB010000593">
    <property type="protein sequence ID" value="KAF7538546.1"/>
    <property type="molecule type" value="Genomic_DNA"/>
</dbReference>
<dbReference type="SUPFAM" id="SSF48452">
    <property type="entry name" value="TPR-like"/>
    <property type="match status" value="2"/>
</dbReference>
<feature type="region of interest" description="Disordered" evidence="9">
    <location>
        <begin position="51"/>
        <end position="154"/>
    </location>
</feature>
<dbReference type="Proteomes" id="UP000722485">
    <property type="component" value="Unassembled WGS sequence"/>
</dbReference>
<evidence type="ECO:0000313" key="11">
    <source>
        <dbReference type="EMBL" id="KAF7538546.1"/>
    </source>
</evidence>
<dbReference type="EC" id="2.4.1.255" evidence="3"/>
<keyword evidence="12" id="KW-1185">Reference proteome</keyword>
<dbReference type="OrthoDB" id="421121at2759"/>
<accession>A0A9P5GV65</accession>
<evidence type="ECO:0000256" key="3">
    <source>
        <dbReference type="ARBA" id="ARBA00011970"/>
    </source>
</evidence>
<comment type="caution">
    <text evidence="11">The sequence shown here is derived from an EMBL/GenBank/DDBJ whole genome shotgun (WGS) entry which is preliminary data.</text>
</comment>
<keyword evidence="5" id="KW-0808">Transferase</keyword>
<feature type="repeat" description="TPR" evidence="8">
    <location>
        <begin position="716"/>
        <end position="749"/>
    </location>
</feature>
<dbReference type="GO" id="GO:0006493">
    <property type="term" value="P:protein O-linked glycosylation"/>
    <property type="evidence" value="ECO:0007669"/>
    <property type="project" value="TreeGrafter"/>
</dbReference>
<dbReference type="AlphaFoldDB" id="A0A9P5GV65"/>